<proteinExistence type="predicted"/>
<evidence type="ECO:0000256" key="1">
    <source>
        <dbReference type="SAM" id="Phobius"/>
    </source>
</evidence>
<reference evidence="3" key="2">
    <citation type="submission" date="2021-04" db="EMBL/GenBank/DDBJ databases">
        <authorList>
            <person name="Gilroy R."/>
        </authorList>
    </citation>
    <scope>NUCLEOTIDE SEQUENCE</scope>
    <source>
        <strain evidence="3">ChiBcec8-13705</strain>
    </source>
</reference>
<protein>
    <submittedName>
        <fullName evidence="3">Uncharacterized protein</fullName>
    </submittedName>
</protein>
<dbReference type="EMBL" id="DWYG01000057">
    <property type="protein sequence ID" value="HJB41623.1"/>
    <property type="molecule type" value="Genomic_DNA"/>
</dbReference>
<dbReference type="PROSITE" id="PS51257">
    <property type="entry name" value="PROKAR_LIPOPROTEIN"/>
    <property type="match status" value="1"/>
</dbReference>
<keyword evidence="2" id="KW-0732">Signal</keyword>
<keyword evidence="1" id="KW-1133">Transmembrane helix</keyword>
<keyword evidence="1" id="KW-0472">Membrane</keyword>
<gene>
    <name evidence="3" type="ORF">H9945_03915</name>
</gene>
<feature type="signal peptide" evidence="2">
    <location>
        <begin position="1"/>
        <end position="25"/>
    </location>
</feature>
<keyword evidence="1" id="KW-0812">Transmembrane</keyword>
<evidence type="ECO:0000313" key="3">
    <source>
        <dbReference type="EMBL" id="HJB41623.1"/>
    </source>
</evidence>
<feature type="transmembrane region" description="Helical" evidence="1">
    <location>
        <begin position="174"/>
        <end position="194"/>
    </location>
</feature>
<sequence length="201" mass="20054">MKLKKLVSAVAGVAMACVFAMGAFAAAPYQVEEAQAYLDANGISYTISDAEVDQILATFGTQAAAEEAANGILAQVRADPYNAESIVTNALAAYGVTLTDVSISVNANNTITGSATVNGKPASATFAVPASADDHGEIAANKDENGNWHVDEATTSAASSVASSTNVIKATGDLSGVVLMAGVVAVAAVLGLAVRKSSSIG</sequence>
<dbReference type="AlphaFoldDB" id="A0A9D2M679"/>
<feature type="chain" id="PRO_5038767145" evidence="2">
    <location>
        <begin position="26"/>
        <end position="201"/>
    </location>
</feature>
<evidence type="ECO:0000256" key="2">
    <source>
        <dbReference type="SAM" id="SignalP"/>
    </source>
</evidence>
<dbReference type="Proteomes" id="UP000886803">
    <property type="component" value="Unassembled WGS sequence"/>
</dbReference>
<accession>A0A9D2M679</accession>
<organism evidence="3 4">
    <name type="scientific">Candidatus Gemmiger avicola</name>
    <dbReference type="NCBI Taxonomy" id="2838605"/>
    <lineage>
        <taxon>Bacteria</taxon>
        <taxon>Bacillati</taxon>
        <taxon>Bacillota</taxon>
        <taxon>Clostridia</taxon>
        <taxon>Eubacteriales</taxon>
        <taxon>Gemmiger</taxon>
    </lineage>
</organism>
<comment type="caution">
    <text evidence="3">The sequence shown here is derived from an EMBL/GenBank/DDBJ whole genome shotgun (WGS) entry which is preliminary data.</text>
</comment>
<evidence type="ECO:0000313" key="4">
    <source>
        <dbReference type="Proteomes" id="UP000886803"/>
    </source>
</evidence>
<name>A0A9D2M679_9FIRM</name>
<reference evidence="3" key="1">
    <citation type="journal article" date="2021" name="PeerJ">
        <title>Extensive microbial diversity within the chicken gut microbiome revealed by metagenomics and culture.</title>
        <authorList>
            <person name="Gilroy R."/>
            <person name="Ravi A."/>
            <person name="Getino M."/>
            <person name="Pursley I."/>
            <person name="Horton D.L."/>
            <person name="Alikhan N.F."/>
            <person name="Baker D."/>
            <person name="Gharbi K."/>
            <person name="Hall N."/>
            <person name="Watson M."/>
            <person name="Adriaenssens E.M."/>
            <person name="Foster-Nyarko E."/>
            <person name="Jarju S."/>
            <person name="Secka A."/>
            <person name="Antonio M."/>
            <person name="Oren A."/>
            <person name="Chaudhuri R.R."/>
            <person name="La Ragione R."/>
            <person name="Hildebrand F."/>
            <person name="Pallen M.J."/>
        </authorList>
    </citation>
    <scope>NUCLEOTIDE SEQUENCE</scope>
    <source>
        <strain evidence="3">ChiBcec8-13705</strain>
    </source>
</reference>